<dbReference type="EMBL" id="CP144700">
    <property type="protein sequence ID" value="WVZ24946.1"/>
    <property type="molecule type" value="Genomic_DNA"/>
</dbReference>
<gene>
    <name evidence="1" type="ORF">V8G54_003490</name>
</gene>
<dbReference type="Proteomes" id="UP001374535">
    <property type="component" value="Chromosome 1"/>
</dbReference>
<dbReference type="AlphaFoldDB" id="A0AAQ3SDW8"/>
<sequence length="106" mass="11462">MTEPDIVLEVVHIQHKSPHSIPQLVSDRVFLIVKGHPLNTGQRRCIDDAEGIVGHNPSVLVEGQPIDDGCWKGGLASGADGLLQAQRRAIATEETCPTIRSGRTCF</sequence>
<evidence type="ECO:0000313" key="1">
    <source>
        <dbReference type="EMBL" id="WVZ24946.1"/>
    </source>
</evidence>
<reference evidence="1 2" key="1">
    <citation type="journal article" date="2023" name="Life. Sci Alliance">
        <title>Evolutionary insights into 3D genome organization and epigenetic landscape of Vigna mungo.</title>
        <authorList>
            <person name="Junaid A."/>
            <person name="Singh B."/>
            <person name="Bhatia S."/>
        </authorList>
    </citation>
    <scope>NUCLEOTIDE SEQUENCE [LARGE SCALE GENOMIC DNA]</scope>
    <source>
        <strain evidence="1">Urdbean</strain>
    </source>
</reference>
<evidence type="ECO:0000313" key="2">
    <source>
        <dbReference type="Proteomes" id="UP001374535"/>
    </source>
</evidence>
<accession>A0AAQ3SDW8</accession>
<keyword evidence="2" id="KW-1185">Reference proteome</keyword>
<organism evidence="1 2">
    <name type="scientific">Vigna mungo</name>
    <name type="common">Black gram</name>
    <name type="synonym">Phaseolus mungo</name>
    <dbReference type="NCBI Taxonomy" id="3915"/>
    <lineage>
        <taxon>Eukaryota</taxon>
        <taxon>Viridiplantae</taxon>
        <taxon>Streptophyta</taxon>
        <taxon>Embryophyta</taxon>
        <taxon>Tracheophyta</taxon>
        <taxon>Spermatophyta</taxon>
        <taxon>Magnoliopsida</taxon>
        <taxon>eudicotyledons</taxon>
        <taxon>Gunneridae</taxon>
        <taxon>Pentapetalae</taxon>
        <taxon>rosids</taxon>
        <taxon>fabids</taxon>
        <taxon>Fabales</taxon>
        <taxon>Fabaceae</taxon>
        <taxon>Papilionoideae</taxon>
        <taxon>50 kb inversion clade</taxon>
        <taxon>NPAAA clade</taxon>
        <taxon>indigoferoid/millettioid clade</taxon>
        <taxon>Phaseoleae</taxon>
        <taxon>Vigna</taxon>
    </lineage>
</organism>
<name>A0AAQ3SDW8_VIGMU</name>
<proteinExistence type="predicted"/>
<protein>
    <submittedName>
        <fullName evidence="1">Uncharacterized protein</fullName>
    </submittedName>
</protein>